<name>A0A6B2MD31_9BURK</name>
<evidence type="ECO:0000313" key="3">
    <source>
        <dbReference type="EMBL" id="NDV72976.1"/>
    </source>
</evidence>
<feature type="compositionally biased region" description="Polar residues" evidence="1">
    <location>
        <begin position="165"/>
        <end position="179"/>
    </location>
</feature>
<dbReference type="InterPro" id="IPR048494">
    <property type="entry name" value="Dit-like_N"/>
</dbReference>
<feature type="domain" description="Dit-like phage tail protein N-terminal" evidence="2">
    <location>
        <begin position="24"/>
        <end position="161"/>
    </location>
</feature>
<protein>
    <recommendedName>
        <fullName evidence="2">Dit-like phage tail protein N-terminal domain-containing protein</fullName>
    </recommendedName>
</protein>
<comment type="caution">
    <text evidence="3">The sequence shown here is derived from an EMBL/GenBank/DDBJ whole genome shotgun (WGS) entry which is preliminary data.</text>
</comment>
<dbReference type="Pfam" id="PF21821">
    <property type="entry name" value="Dit_like"/>
    <property type="match status" value="1"/>
</dbReference>
<evidence type="ECO:0000256" key="1">
    <source>
        <dbReference type="SAM" id="MobiDB-lite"/>
    </source>
</evidence>
<reference evidence="3" key="1">
    <citation type="submission" date="2019-11" db="EMBL/GenBank/DDBJ databases">
        <title>Burkholderia cenocepacia CF.</title>
        <authorList>
            <person name="Vianna E.F."/>
            <person name="Marques E.A."/>
            <person name="Albano R.M."/>
            <person name="Leao R.S."/>
        </authorList>
    </citation>
    <scope>NUCLEOTIDE SEQUENCE</scope>
    <source>
        <strain evidence="3">MS-2140</strain>
    </source>
</reference>
<evidence type="ECO:0000259" key="2">
    <source>
        <dbReference type="Pfam" id="PF21821"/>
    </source>
</evidence>
<gene>
    <name evidence="3" type="ORF">GFJ35_12905</name>
</gene>
<dbReference type="EMBL" id="JAAEAM010000012">
    <property type="protein sequence ID" value="NDV72976.1"/>
    <property type="molecule type" value="Genomic_DNA"/>
</dbReference>
<dbReference type="RefSeq" id="WP_163123732.1">
    <property type="nucleotide sequence ID" value="NZ_JAAEAM010000012.1"/>
</dbReference>
<feature type="region of interest" description="Disordered" evidence="1">
    <location>
        <begin position="158"/>
        <end position="201"/>
    </location>
</feature>
<dbReference type="AlphaFoldDB" id="A0A6B2MD31"/>
<accession>A0A6B2MD31</accession>
<organism evidence="3">
    <name type="scientific">Burkholderia cenocepacia</name>
    <dbReference type="NCBI Taxonomy" id="95486"/>
    <lineage>
        <taxon>Bacteria</taxon>
        <taxon>Pseudomonadati</taxon>
        <taxon>Pseudomonadota</taxon>
        <taxon>Betaproteobacteria</taxon>
        <taxon>Burkholderiales</taxon>
        <taxon>Burkholderiaceae</taxon>
        <taxon>Burkholderia</taxon>
        <taxon>Burkholderia cepacia complex</taxon>
    </lineage>
</organism>
<proteinExistence type="predicted"/>
<sequence length="201" mass="21375">MTSISDILDVTLVGSKKIGSITISAVVEEVYSDNLMITEQPVEDGAPINDHAYMRPRELIIKCGWSNADYSALLGAAVVSFDPKGANSMATGTYVDAIYSKLLQLQANRERIDVVTTRRKYSNMLIQGLSTVTDRKTSAALMVTATLKQVTIVSTQATKLPPRDNQANPAATAETQNAGVKSAAPATPSPGGSVPASTWMQ</sequence>